<evidence type="ECO:0000313" key="4">
    <source>
        <dbReference type="EMBL" id="AET05305.2"/>
    </source>
</evidence>
<dbReference type="InterPro" id="IPR032861">
    <property type="entry name" value="TAXi_N"/>
</dbReference>
<comment type="similarity">
    <text evidence="1">Belongs to the peptidase A1 family.</text>
</comment>
<dbReference type="Proteomes" id="UP000002051">
    <property type="component" value="Chromosome 8"/>
</dbReference>
<dbReference type="InterPro" id="IPR021109">
    <property type="entry name" value="Peptidase_aspartic_dom_sf"/>
</dbReference>
<dbReference type="EMBL" id="CM001224">
    <property type="protein sequence ID" value="AET05305.2"/>
    <property type="molecule type" value="Genomic_DNA"/>
</dbReference>
<keyword evidence="7" id="KW-1185">Reference proteome</keyword>
<dbReference type="GO" id="GO:0006508">
    <property type="term" value="P:proteolysis"/>
    <property type="evidence" value="ECO:0007669"/>
    <property type="project" value="UniProtKB-KW"/>
</dbReference>
<sequence>MALILSQLFISLILSLFFSLTLLPHATTSKANSSSEYSITSIFNVTAANHKTSQILSFKPFHNQEEFPQTFSSSSSFKLKLYPAASLYNTHHQHKNYYSLDLNASLNPGITTGTSNFLVQIGVGGPPQKFYMIFDLQTDFTWLQCQPCIKCYDQPDSIFDPSQSSSYTLLSCETKHCNLLPNSSCSDDGYCRYNITYKDGTNTEGVLINETVSFESSGWVDRVSLGCSNKNQGPFVGSDGTFGLGRGSLSFPSRINASSMSYCLVESKDGYSSSTLEFNSPPCSGSVKAKLLQNPKAENLYYVGLKGIKVGGEKIDVPNSTFTIDPYGNGGMIVSSSSLITMLENDTYNVVRDAFVAKTQHLERLKAFLQFDTCYNLSSNNTVELPILEFEVNDGKSWLLPKESYLYAVDKNGTFCFAFAPSKGSFSILGTLQQYGTRVTFDLVNSFVYLHTLCCN</sequence>
<keyword evidence="5" id="KW-0378">Hydrolase</keyword>
<dbReference type="Proteomes" id="UP000265566">
    <property type="component" value="Chromosome 8"/>
</dbReference>
<dbReference type="Gramene" id="rna50321">
    <property type="protein sequence ID" value="RHN43705.1"/>
    <property type="gene ID" value="gene50321"/>
</dbReference>
<dbReference type="HOGENOM" id="CLU_005738_5_0_1"/>
<organism evidence="4 7">
    <name type="scientific">Medicago truncatula</name>
    <name type="common">Barrel medic</name>
    <name type="synonym">Medicago tribuloides</name>
    <dbReference type="NCBI Taxonomy" id="3880"/>
    <lineage>
        <taxon>Eukaryota</taxon>
        <taxon>Viridiplantae</taxon>
        <taxon>Streptophyta</taxon>
        <taxon>Embryophyta</taxon>
        <taxon>Tracheophyta</taxon>
        <taxon>Spermatophyta</taxon>
        <taxon>Magnoliopsida</taxon>
        <taxon>eudicotyledons</taxon>
        <taxon>Gunneridae</taxon>
        <taxon>Pentapetalae</taxon>
        <taxon>rosids</taxon>
        <taxon>fabids</taxon>
        <taxon>Fabales</taxon>
        <taxon>Fabaceae</taxon>
        <taxon>Papilionoideae</taxon>
        <taxon>50 kb inversion clade</taxon>
        <taxon>NPAAA clade</taxon>
        <taxon>Hologalegina</taxon>
        <taxon>IRL clade</taxon>
        <taxon>Trifolieae</taxon>
        <taxon>Medicago</taxon>
    </lineage>
</organism>
<evidence type="ECO:0000313" key="8">
    <source>
        <dbReference type="Proteomes" id="UP000265566"/>
    </source>
</evidence>
<evidence type="ECO:0000256" key="2">
    <source>
        <dbReference type="SAM" id="SignalP"/>
    </source>
</evidence>
<evidence type="ECO:0000313" key="7">
    <source>
        <dbReference type="Proteomes" id="UP000002051"/>
    </source>
</evidence>
<dbReference type="PANTHER" id="PTHR13683">
    <property type="entry name" value="ASPARTYL PROTEASES"/>
    <property type="match status" value="1"/>
</dbReference>
<dbReference type="Gene3D" id="2.40.70.10">
    <property type="entry name" value="Acid Proteases"/>
    <property type="match status" value="2"/>
</dbReference>
<protein>
    <submittedName>
        <fullName evidence="4">Eukaryotic aspartyl protease family protein</fullName>
    </submittedName>
    <submittedName>
        <fullName evidence="5">Putative nepenthesin</fullName>
        <ecNumber evidence="5">3.4.23.12</ecNumber>
    </submittedName>
</protein>
<dbReference type="OrthoDB" id="2747330at2759"/>
<dbReference type="InterPro" id="IPR001461">
    <property type="entry name" value="Aspartic_peptidase_A1"/>
</dbReference>
<keyword evidence="2" id="KW-0732">Signal</keyword>
<dbReference type="GO" id="GO:0004190">
    <property type="term" value="F:aspartic-type endopeptidase activity"/>
    <property type="evidence" value="ECO:0007669"/>
    <property type="project" value="InterPro"/>
</dbReference>
<reference evidence="8" key="4">
    <citation type="journal article" date="2018" name="Nat. Plants">
        <title>Whole-genome landscape of Medicago truncatula symbiotic genes.</title>
        <authorList>
            <person name="Pecrix Y."/>
            <person name="Staton S.E."/>
            <person name="Sallet E."/>
            <person name="Lelandais-Briere C."/>
            <person name="Moreau S."/>
            <person name="Carrere S."/>
            <person name="Blein T."/>
            <person name="Jardinaud M.F."/>
            <person name="Latrasse D."/>
            <person name="Zouine M."/>
            <person name="Zahm M."/>
            <person name="Kreplak J."/>
            <person name="Mayjonade B."/>
            <person name="Satge C."/>
            <person name="Perez M."/>
            <person name="Cauet S."/>
            <person name="Marande W."/>
            <person name="Chantry-Darmon C."/>
            <person name="Lopez-Roques C."/>
            <person name="Bouchez O."/>
            <person name="Berard A."/>
            <person name="Debelle F."/>
            <person name="Munos S."/>
            <person name="Bendahmane A."/>
            <person name="Berges H."/>
            <person name="Niebel A."/>
            <person name="Buitink J."/>
            <person name="Frugier F."/>
            <person name="Benhamed M."/>
            <person name="Crespi M."/>
            <person name="Gouzy J."/>
            <person name="Gamas P."/>
        </authorList>
    </citation>
    <scope>NUCLEOTIDE SEQUENCE [LARGE SCALE GENOMIC DNA]</scope>
    <source>
        <strain evidence="8">cv. Jemalong A17</strain>
    </source>
</reference>
<feature type="domain" description="Peptidase A1" evidence="3">
    <location>
        <begin position="117"/>
        <end position="451"/>
    </location>
</feature>
<dbReference type="PaxDb" id="3880-AET05305"/>
<feature type="signal peptide" evidence="2">
    <location>
        <begin position="1"/>
        <end position="28"/>
    </location>
</feature>
<dbReference type="InterPro" id="IPR033121">
    <property type="entry name" value="PEPTIDASE_A1"/>
</dbReference>
<reference evidence="5" key="5">
    <citation type="journal article" date="2018" name="Nat. Plants">
        <title>Whole-genome landscape of Medicago truncatula symbiotic genes.</title>
        <authorList>
            <person name="Pecrix Y."/>
            <person name="Gamas P."/>
            <person name="Carrere S."/>
        </authorList>
    </citation>
    <scope>NUCLEOTIDE SEQUENCE</scope>
    <source>
        <tissue evidence="5">Leaves</tissue>
    </source>
</reference>
<dbReference type="EMBL" id="PSQE01000008">
    <property type="protein sequence ID" value="RHN43705.1"/>
    <property type="molecule type" value="Genomic_DNA"/>
</dbReference>
<dbReference type="Pfam" id="PF14541">
    <property type="entry name" value="TAXi_C"/>
    <property type="match status" value="1"/>
</dbReference>
<dbReference type="InterPro" id="IPR032799">
    <property type="entry name" value="TAXi_C"/>
</dbReference>
<evidence type="ECO:0000313" key="6">
    <source>
        <dbReference type="EnsemblPlants" id="AET05305"/>
    </source>
</evidence>
<dbReference type="SUPFAM" id="SSF50630">
    <property type="entry name" value="Acid proteases"/>
    <property type="match status" value="1"/>
</dbReference>
<reference evidence="4 7" key="1">
    <citation type="journal article" date="2011" name="Nature">
        <title>The Medicago genome provides insight into the evolution of rhizobial symbioses.</title>
        <authorList>
            <person name="Young N.D."/>
            <person name="Debelle F."/>
            <person name="Oldroyd G.E."/>
            <person name="Geurts R."/>
            <person name="Cannon S.B."/>
            <person name="Udvardi M.K."/>
            <person name="Benedito V.A."/>
            <person name="Mayer K.F."/>
            <person name="Gouzy J."/>
            <person name="Schoof H."/>
            <person name="Van de Peer Y."/>
            <person name="Proost S."/>
            <person name="Cook D.R."/>
            <person name="Meyers B.C."/>
            <person name="Spannagl M."/>
            <person name="Cheung F."/>
            <person name="De Mita S."/>
            <person name="Krishnakumar V."/>
            <person name="Gundlach H."/>
            <person name="Zhou S."/>
            <person name="Mudge J."/>
            <person name="Bharti A.K."/>
            <person name="Murray J.D."/>
            <person name="Naoumkina M.A."/>
            <person name="Rosen B."/>
            <person name="Silverstein K.A."/>
            <person name="Tang H."/>
            <person name="Rombauts S."/>
            <person name="Zhao P.X."/>
            <person name="Zhou P."/>
            <person name="Barbe V."/>
            <person name="Bardou P."/>
            <person name="Bechner M."/>
            <person name="Bellec A."/>
            <person name="Berger A."/>
            <person name="Berges H."/>
            <person name="Bidwell S."/>
            <person name="Bisseling T."/>
            <person name="Choisne N."/>
            <person name="Couloux A."/>
            <person name="Denny R."/>
            <person name="Deshpande S."/>
            <person name="Dai X."/>
            <person name="Doyle J.J."/>
            <person name="Dudez A.M."/>
            <person name="Farmer A.D."/>
            <person name="Fouteau S."/>
            <person name="Franken C."/>
            <person name="Gibelin C."/>
            <person name="Gish J."/>
            <person name="Goldstein S."/>
            <person name="Gonzalez A.J."/>
            <person name="Green P.J."/>
            <person name="Hallab A."/>
            <person name="Hartog M."/>
            <person name="Hua A."/>
            <person name="Humphray S.J."/>
            <person name="Jeong D.H."/>
            <person name="Jing Y."/>
            <person name="Jocker A."/>
            <person name="Kenton S.M."/>
            <person name="Kim D.J."/>
            <person name="Klee K."/>
            <person name="Lai H."/>
            <person name="Lang C."/>
            <person name="Lin S."/>
            <person name="Macmil S.L."/>
            <person name="Magdelenat G."/>
            <person name="Matthews L."/>
            <person name="McCorrison J."/>
            <person name="Monaghan E.L."/>
            <person name="Mun J.H."/>
            <person name="Najar F.Z."/>
            <person name="Nicholson C."/>
            <person name="Noirot C."/>
            <person name="O'Bleness M."/>
            <person name="Paule C.R."/>
            <person name="Poulain J."/>
            <person name="Prion F."/>
            <person name="Qin B."/>
            <person name="Qu C."/>
            <person name="Retzel E.F."/>
            <person name="Riddle C."/>
            <person name="Sallet E."/>
            <person name="Samain S."/>
            <person name="Samson N."/>
            <person name="Sanders I."/>
            <person name="Saurat O."/>
            <person name="Scarpelli C."/>
            <person name="Schiex T."/>
            <person name="Segurens B."/>
            <person name="Severin A.J."/>
            <person name="Sherrier D.J."/>
            <person name="Shi R."/>
            <person name="Sims S."/>
            <person name="Singer S.R."/>
            <person name="Sinharoy S."/>
            <person name="Sterck L."/>
            <person name="Viollet A."/>
            <person name="Wang B.B."/>
            <person name="Wang K."/>
            <person name="Wang M."/>
            <person name="Wang X."/>
            <person name="Warfsmann J."/>
            <person name="Weissenbach J."/>
            <person name="White D.D."/>
            <person name="White J.D."/>
            <person name="Wiley G.B."/>
            <person name="Wincker P."/>
            <person name="Xing Y."/>
            <person name="Yang L."/>
            <person name="Yao Z."/>
            <person name="Ying F."/>
            <person name="Zhai J."/>
            <person name="Zhou L."/>
            <person name="Zuber A."/>
            <person name="Denarie J."/>
            <person name="Dixon R.A."/>
            <person name="May G.D."/>
            <person name="Schwartz D.C."/>
            <person name="Rogers J."/>
            <person name="Quetier F."/>
            <person name="Town C.D."/>
            <person name="Roe B.A."/>
        </authorList>
    </citation>
    <scope>NUCLEOTIDE SEQUENCE [LARGE SCALE GENOMIC DNA]</scope>
    <source>
        <strain evidence="4">A17</strain>
        <strain evidence="6 7">cv. Jemalong A17</strain>
    </source>
</reference>
<reference evidence="6" key="3">
    <citation type="submission" date="2015-04" db="UniProtKB">
        <authorList>
            <consortium name="EnsemblPlants"/>
        </authorList>
    </citation>
    <scope>IDENTIFICATION</scope>
    <source>
        <strain evidence="6">cv. Jemalong A17</strain>
    </source>
</reference>
<dbReference type="PANTHER" id="PTHR13683:SF775">
    <property type="entry name" value="EUKARYOTIC ASPARTYL PROTEASE FAMILY PROTEIN"/>
    <property type="match status" value="1"/>
</dbReference>
<feature type="chain" id="PRO_5014574121" evidence="2">
    <location>
        <begin position="29"/>
        <end position="456"/>
    </location>
</feature>
<evidence type="ECO:0000256" key="1">
    <source>
        <dbReference type="ARBA" id="ARBA00007447"/>
    </source>
</evidence>
<accession>G7L905</accession>
<dbReference type="eggNOG" id="KOG1339">
    <property type="taxonomic scope" value="Eukaryota"/>
</dbReference>
<dbReference type="EnsemblPlants" id="AET05305">
    <property type="protein sequence ID" value="AET05305"/>
    <property type="gene ID" value="MTR_8g103880"/>
</dbReference>
<name>G7L905_MEDTR</name>
<proteinExistence type="inferred from homology"/>
<dbReference type="PROSITE" id="PS51767">
    <property type="entry name" value="PEPTIDASE_A1"/>
    <property type="match status" value="1"/>
</dbReference>
<dbReference type="STRING" id="3880.G7L905"/>
<reference evidence="4 7" key="2">
    <citation type="journal article" date="2014" name="BMC Genomics">
        <title>An improved genome release (version Mt4.0) for the model legume Medicago truncatula.</title>
        <authorList>
            <person name="Tang H."/>
            <person name="Krishnakumar V."/>
            <person name="Bidwell S."/>
            <person name="Rosen B."/>
            <person name="Chan A."/>
            <person name="Zhou S."/>
            <person name="Gentzbittel L."/>
            <person name="Childs K.L."/>
            <person name="Yandell M."/>
            <person name="Gundlach H."/>
            <person name="Mayer K.F."/>
            <person name="Schwartz D.C."/>
            <person name="Town C.D."/>
        </authorList>
    </citation>
    <scope>GENOME REANNOTATION</scope>
    <source>
        <strain evidence="6 7">cv. Jemalong A17</strain>
    </source>
</reference>
<gene>
    <name evidence="6" type="primary">11417008</name>
    <name evidence="4" type="ordered locus">MTR_8g103880</name>
    <name evidence="5" type="ORF">MtrunA17_Chr8g0390761</name>
</gene>
<dbReference type="AlphaFoldDB" id="G7L905"/>
<dbReference type="KEGG" id="mtr:11417008"/>
<keyword evidence="4" id="KW-0645">Protease</keyword>
<evidence type="ECO:0000259" key="3">
    <source>
        <dbReference type="PROSITE" id="PS51767"/>
    </source>
</evidence>
<dbReference type="Pfam" id="PF14543">
    <property type="entry name" value="TAXi_N"/>
    <property type="match status" value="1"/>
</dbReference>
<accession>A0A0C3Y7R1</accession>
<evidence type="ECO:0000313" key="5">
    <source>
        <dbReference type="EMBL" id="RHN43705.1"/>
    </source>
</evidence>
<dbReference type="EC" id="3.4.23.12" evidence="5"/>